<evidence type="ECO:0000313" key="4">
    <source>
        <dbReference type="Proteomes" id="UP000218615"/>
    </source>
</evidence>
<evidence type="ECO:0000259" key="2">
    <source>
        <dbReference type="Pfam" id="PF18859"/>
    </source>
</evidence>
<dbReference type="InterPro" id="IPR042226">
    <property type="entry name" value="eFR1_2_sf"/>
</dbReference>
<dbReference type="Proteomes" id="UP000218615">
    <property type="component" value="Unassembled WGS sequence"/>
</dbReference>
<accession>A0A284VJN8</accession>
<evidence type="ECO:0000313" key="3">
    <source>
        <dbReference type="EMBL" id="SNQ59473.1"/>
    </source>
</evidence>
<dbReference type="InterPro" id="IPR040783">
    <property type="entry name" value="VLRF1"/>
</dbReference>
<evidence type="ECO:0000256" key="1">
    <source>
        <dbReference type="SAM" id="Coils"/>
    </source>
</evidence>
<dbReference type="RefSeq" id="WP_096203842.1">
    <property type="nucleotide sequence ID" value="NZ_FZMP01000024.1"/>
</dbReference>
<keyword evidence="1" id="KW-0175">Coiled coil</keyword>
<protein>
    <recommendedName>
        <fullName evidence="2">Actinobacteria/chloroflexi VLRF1 release factor domain-containing protein</fullName>
    </recommendedName>
</protein>
<dbReference type="AlphaFoldDB" id="A0A284VJN8"/>
<sequence>MFDLFKKDELNALKAEITRLEEENRTLLLRLEKRDEKAKKTVATKQEVDRELNEARQKVSSLESEIQKLKKETTGELKFRFSENLSRNRFEDILFLLGSLQSATSTLITIYLAKDDNFKDIAKDAVSEIENSDLYLIEKIDSSTGKVVFYDTDRIIKQVVIPAFPVTHSNYSLDRRFNVEPLKKNLAGEKALVINAHAGETFIGIIEAETFVEHEVIRSSVMGKHSKGGWSQKRFQSLVEEDIRHHADKVREALLPMVGRHKDIRYVIAGGEGRLVKLVTEGYEYPLIMKSLEAVSKKNAEQVLREVMAVRVYGI</sequence>
<keyword evidence="4" id="KW-1185">Reference proteome</keyword>
<dbReference type="Pfam" id="PF18859">
    <property type="entry name" value="acVLRF1"/>
    <property type="match status" value="1"/>
</dbReference>
<gene>
    <name evidence="3" type="ORF">MNV_120040</name>
</gene>
<dbReference type="Gene3D" id="3.30.420.60">
    <property type="entry name" value="eRF1 domain 2"/>
    <property type="match status" value="1"/>
</dbReference>
<reference evidence="4" key="1">
    <citation type="submission" date="2017-06" db="EMBL/GenBank/DDBJ databases">
        <authorList>
            <person name="Cremers G."/>
        </authorList>
    </citation>
    <scope>NUCLEOTIDE SEQUENCE [LARGE SCALE GENOMIC DNA]</scope>
</reference>
<feature type="domain" description="Actinobacteria/chloroflexi VLRF1 release factor" evidence="2">
    <location>
        <begin position="193"/>
        <end position="307"/>
    </location>
</feature>
<dbReference type="OrthoDB" id="124486at2157"/>
<proteinExistence type="predicted"/>
<feature type="coiled-coil region" evidence="1">
    <location>
        <begin position="3"/>
        <end position="72"/>
    </location>
</feature>
<name>A0A284VJN8_9EURY</name>
<dbReference type="SUPFAM" id="SSF53137">
    <property type="entry name" value="Translational machinery components"/>
    <property type="match status" value="1"/>
</dbReference>
<dbReference type="EMBL" id="FZMP01000024">
    <property type="protein sequence ID" value="SNQ59473.1"/>
    <property type="molecule type" value="Genomic_DNA"/>
</dbReference>
<organism evidence="3 4">
    <name type="scientific">Candidatus Methanoperedens nitratireducens</name>
    <dbReference type="NCBI Taxonomy" id="1392998"/>
    <lineage>
        <taxon>Archaea</taxon>
        <taxon>Methanobacteriati</taxon>
        <taxon>Methanobacteriota</taxon>
        <taxon>Stenosarchaea group</taxon>
        <taxon>Methanomicrobia</taxon>
        <taxon>Methanosarcinales</taxon>
        <taxon>ANME-2 cluster</taxon>
        <taxon>Candidatus Methanoperedentaceae</taxon>
        <taxon>Candidatus Methanoperedens</taxon>
    </lineage>
</organism>